<dbReference type="NCBIfam" id="TIGR02436">
    <property type="entry name" value="four helix bundle protein"/>
    <property type="match status" value="1"/>
</dbReference>
<dbReference type="EMBL" id="JAENRR010000002">
    <property type="protein sequence ID" value="MBK3515980.1"/>
    <property type="molecule type" value="Genomic_DNA"/>
</dbReference>
<accession>A0ABS1HE82</accession>
<dbReference type="RefSeq" id="WP_200463212.1">
    <property type="nucleotide sequence ID" value="NZ_JAENRR010000002.1"/>
</dbReference>
<gene>
    <name evidence="1" type="ORF">JIV24_01425</name>
</gene>
<dbReference type="InterPro" id="IPR012657">
    <property type="entry name" value="23S_rRNA-intervening_sequence"/>
</dbReference>
<dbReference type="PIRSF" id="PIRSF035652">
    <property type="entry name" value="CHP02436"/>
    <property type="match status" value="1"/>
</dbReference>
<sequence>MMKKNSPLRDKSYLFAIKIVQLARQVQNDKEFVLSRQIMRSATAVGALIREAEFAQSKLDFIHKMSISLKEANETAYWVHLLFDTKHITETKFTVLNNQCNELIAMLVSTIKTIKAKLKS</sequence>
<evidence type="ECO:0000313" key="1">
    <source>
        <dbReference type="EMBL" id="MBK3515980.1"/>
    </source>
</evidence>
<evidence type="ECO:0000313" key="2">
    <source>
        <dbReference type="Proteomes" id="UP000605676"/>
    </source>
</evidence>
<dbReference type="InterPro" id="IPR036583">
    <property type="entry name" value="23S_rRNA_IVS_sf"/>
</dbReference>
<reference evidence="1 2" key="1">
    <citation type="submission" date="2021-01" db="EMBL/GenBank/DDBJ databases">
        <title>Carboxyliciviraga sp.nov., isolated from coastal sediments.</title>
        <authorList>
            <person name="Lu D."/>
            <person name="Zhang T."/>
        </authorList>
    </citation>
    <scope>NUCLEOTIDE SEQUENCE [LARGE SCALE GENOMIC DNA]</scope>
    <source>
        <strain evidence="1 2">N1Y132</strain>
    </source>
</reference>
<dbReference type="PANTHER" id="PTHR38471:SF2">
    <property type="entry name" value="FOUR HELIX BUNDLE PROTEIN"/>
    <property type="match status" value="1"/>
</dbReference>
<dbReference type="Proteomes" id="UP000605676">
    <property type="component" value="Unassembled WGS sequence"/>
</dbReference>
<organism evidence="1 2">
    <name type="scientific">Carboxylicivirga marina</name>
    <dbReference type="NCBI Taxonomy" id="2800988"/>
    <lineage>
        <taxon>Bacteria</taxon>
        <taxon>Pseudomonadati</taxon>
        <taxon>Bacteroidota</taxon>
        <taxon>Bacteroidia</taxon>
        <taxon>Marinilabiliales</taxon>
        <taxon>Marinilabiliaceae</taxon>
        <taxon>Carboxylicivirga</taxon>
    </lineage>
</organism>
<keyword evidence="2" id="KW-1185">Reference proteome</keyword>
<dbReference type="SUPFAM" id="SSF158446">
    <property type="entry name" value="IVS-encoded protein-like"/>
    <property type="match status" value="1"/>
</dbReference>
<protein>
    <submittedName>
        <fullName evidence="1">Four helix bundle protein</fullName>
    </submittedName>
</protein>
<dbReference type="Pfam" id="PF05635">
    <property type="entry name" value="23S_rRNA_IVP"/>
    <property type="match status" value="1"/>
</dbReference>
<dbReference type="Gene3D" id="1.20.1440.60">
    <property type="entry name" value="23S rRNA-intervening sequence"/>
    <property type="match status" value="1"/>
</dbReference>
<comment type="caution">
    <text evidence="1">The sequence shown here is derived from an EMBL/GenBank/DDBJ whole genome shotgun (WGS) entry which is preliminary data.</text>
</comment>
<proteinExistence type="predicted"/>
<name>A0ABS1HE82_9BACT</name>
<dbReference type="PANTHER" id="PTHR38471">
    <property type="entry name" value="FOUR HELIX BUNDLE PROTEIN"/>
    <property type="match status" value="1"/>
</dbReference>